<sequence>MLARVTLVLAAIAGCAVASPAAVADTTVTVTVSETAPWPHVCQTTVATTTKTSTVPGVTRTATQSFSTATNYLNCSGEGCGRTAFPEYTAVAAPRAREIEARAVVTRTVTEVYMKPTCVEYRDATLIIPTATTDRAVTTTTTTYLATTTANAINELCGGWNACPGSPYLVTRV</sequence>
<dbReference type="PROSITE" id="PS51257">
    <property type="entry name" value="PROKAR_LIPOPROTEIN"/>
    <property type="match status" value="1"/>
</dbReference>
<dbReference type="Proteomes" id="UP000305067">
    <property type="component" value="Unassembled WGS sequence"/>
</dbReference>
<dbReference type="EMBL" id="ML178841">
    <property type="protein sequence ID" value="TFK98156.1"/>
    <property type="molecule type" value="Genomic_DNA"/>
</dbReference>
<organism evidence="2 3">
    <name type="scientific">Pterulicium gracile</name>
    <dbReference type="NCBI Taxonomy" id="1884261"/>
    <lineage>
        <taxon>Eukaryota</taxon>
        <taxon>Fungi</taxon>
        <taxon>Dikarya</taxon>
        <taxon>Basidiomycota</taxon>
        <taxon>Agaricomycotina</taxon>
        <taxon>Agaricomycetes</taxon>
        <taxon>Agaricomycetidae</taxon>
        <taxon>Agaricales</taxon>
        <taxon>Pleurotineae</taxon>
        <taxon>Pterulaceae</taxon>
        <taxon>Pterulicium</taxon>
    </lineage>
</organism>
<evidence type="ECO:0000256" key="1">
    <source>
        <dbReference type="SAM" id="SignalP"/>
    </source>
</evidence>
<evidence type="ECO:0008006" key="4">
    <source>
        <dbReference type="Google" id="ProtNLM"/>
    </source>
</evidence>
<name>A0A5C3Q9A7_9AGAR</name>
<proteinExistence type="predicted"/>
<evidence type="ECO:0000313" key="2">
    <source>
        <dbReference type="EMBL" id="TFK98156.1"/>
    </source>
</evidence>
<keyword evidence="1" id="KW-0732">Signal</keyword>
<gene>
    <name evidence="2" type="ORF">BDV98DRAFT_606970</name>
</gene>
<evidence type="ECO:0000313" key="3">
    <source>
        <dbReference type="Proteomes" id="UP000305067"/>
    </source>
</evidence>
<accession>A0A5C3Q9A7</accession>
<dbReference type="AlphaFoldDB" id="A0A5C3Q9A7"/>
<feature type="chain" id="PRO_5023138380" description="Secreted protein" evidence="1">
    <location>
        <begin position="19"/>
        <end position="173"/>
    </location>
</feature>
<feature type="signal peptide" evidence="1">
    <location>
        <begin position="1"/>
        <end position="18"/>
    </location>
</feature>
<keyword evidence="3" id="KW-1185">Reference proteome</keyword>
<protein>
    <recommendedName>
        <fullName evidence="4">Secreted protein</fullName>
    </recommendedName>
</protein>
<reference evidence="2 3" key="1">
    <citation type="journal article" date="2019" name="Nat. Ecol. Evol.">
        <title>Megaphylogeny resolves global patterns of mushroom evolution.</title>
        <authorList>
            <person name="Varga T."/>
            <person name="Krizsan K."/>
            <person name="Foldi C."/>
            <person name="Dima B."/>
            <person name="Sanchez-Garcia M."/>
            <person name="Sanchez-Ramirez S."/>
            <person name="Szollosi G.J."/>
            <person name="Szarkandi J.G."/>
            <person name="Papp V."/>
            <person name="Albert L."/>
            <person name="Andreopoulos W."/>
            <person name="Angelini C."/>
            <person name="Antonin V."/>
            <person name="Barry K.W."/>
            <person name="Bougher N.L."/>
            <person name="Buchanan P."/>
            <person name="Buyck B."/>
            <person name="Bense V."/>
            <person name="Catcheside P."/>
            <person name="Chovatia M."/>
            <person name="Cooper J."/>
            <person name="Damon W."/>
            <person name="Desjardin D."/>
            <person name="Finy P."/>
            <person name="Geml J."/>
            <person name="Haridas S."/>
            <person name="Hughes K."/>
            <person name="Justo A."/>
            <person name="Karasinski D."/>
            <person name="Kautmanova I."/>
            <person name="Kiss B."/>
            <person name="Kocsube S."/>
            <person name="Kotiranta H."/>
            <person name="LaButti K.M."/>
            <person name="Lechner B.E."/>
            <person name="Liimatainen K."/>
            <person name="Lipzen A."/>
            <person name="Lukacs Z."/>
            <person name="Mihaltcheva S."/>
            <person name="Morgado L.N."/>
            <person name="Niskanen T."/>
            <person name="Noordeloos M.E."/>
            <person name="Ohm R.A."/>
            <person name="Ortiz-Santana B."/>
            <person name="Ovrebo C."/>
            <person name="Racz N."/>
            <person name="Riley R."/>
            <person name="Savchenko A."/>
            <person name="Shiryaev A."/>
            <person name="Soop K."/>
            <person name="Spirin V."/>
            <person name="Szebenyi C."/>
            <person name="Tomsovsky M."/>
            <person name="Tulloss R.E."/>
            <person name="Uehling J."/>
            <person name="Grigoriev I.V."/>
            <person name="Vagvolgyi C."/>
            <person name="Papp T."/>
            <person name="Martin F.M."/>
            <person name="Miettinen O."/>
            <person name="Hibbett D.S."/>
            <person name="Nagy L.G."/>
        </authorList>
    </citation>
    <scope>NUCLEOTIDE SEQUENCE [LARGE SCALE GENOMIC DNA]</scope>
    <source>
        <strain evidence="2 3">CBS 309.79</strain>
    </source>
</reference>